<keyword evidence="1" id="KW-0812">Transmembrane</keyword>
<evidence type="ECO:0000256" key="1">
    <source>
        <dbReference type="SAM" id="Phobius"/>
    </source>
</evidence>
<name>A0A175VTE9_9PEZI</name>
<keyword evidence="2" id="KW-0675">Receptor</keyword>
<dbReference type="AlphaFoldDB" id="A0A175VTE9"/>
<feature type="transmembrane region" description="Helical" evidence="1">
    <location>
        <begin position="45"/>
        <end position="63"/>
    </location>
</feature>
<keyword evidence="2" id="KW-0808">Transferase</keyword>
<dbReference type="EMBL" id="LCTW02000319">
    <property type="protein sequence ID" value="KXX74796.1"/>
    <property type="molecule type" value="Genomic_DNA"/>
</dbReference>
<keyword evidence="2" id="KW-0418">Kinase</keyword>
<sequence>MAPTKTLPEMLTHLLARQEPTATVTVVPDVQTTGSGSNSGLDGGAIAGIVIGTIVGILLLWLVRRHGAATTLAITLTFPSSSPSPPAPQQTSLVHLKACGLGGKVCSPEAFGYICLS</sequence>
<gene>
    <name evidence="2" type="ORF">MMYC01_207711</name>
</gene>
<dbReference type="VEuPathDB" id="FungiDB:MMYC01_207711"/>
<proteinExistence type="predicted"/>
<accession>A0A175VTE9</accession>
<evidence type="ECO:0000313" key="2">
    <source>
        <dbReference type="EMBL" id="KXX74796.1"/>
    </source>
</evidence>
<keyword evidence="1" id="KW-1133">Transmembrane helix</keyword>
<comment type="caution">
    <text evidence="2">The sequence shown here is derived from an EMBL/GenBank/DDBJ whole genome shotgun (WGS) entry which is preliminary data.</text>
</comment>
<keyword evidence="3" id="KW-1185">Reference proteome</keyword>
<dbReference type="Proteomes" id="UP000078237">
    <property type="component" value="Unassembled WGS sequence"/>
</dbReference>
<keyword evidence="1" id="KW-0472">Membrane</keyword>
<organism evidence="2 3">
    <name type="scientific">Madurella mycetomatis</name>
    <dbReference type="NCBI Taxonomy" id="100816"/>
    <lineage>
        <taxon>Eukaryota</taxon>
        <taxon>Fungi</taxon>
        <taxon>Dikarya</taxon>
        <taxon>Ascomycota</taxon>
        <taxon>Pezizomycotina</taxon>
        <taxon>Sordariomycetes</taxon>
        <taxon>Sordariomycetidae</taxon>
        <taxon>Sordariales</taxon>
        <taxon>Sordariales incertae sedis</taxon>
        <taxon>Madurella</taxon>
    </lineage>
</organism>
<evidence type="ECO:0000313" key="3">
    <source>
        <dbReference type="Proteomes" id="UP000078237"/>
    </source>
</evidence>
<protein>
    <submittedName>
        <fullName evidence="2">Chitin elicitor receptor kinase 1</fullName>
    </submittedName>
</protein>
<dbReference type="GO" id="GO:0016301">
    <property type="term" value="F:kinase activity"/>
    <property type="evidence" value="ECO:0007669"/>
    <property type="project" value="UniProtKB-KW"/>
</dbReference>
<reference evidence="2 3" key="1">
    <citation type="journal article" date="2016" name="Genome Announc.">
        <title>Genome Sequence of Madurella mycetomatis mm55, Isolated from a Human Mycetoma Case in Sudan.</title>
        <authorList>
            <person name="Smit S."/>
            <person name="Derks M.F."/>
            <person name="Bervoets S."/>
            <person name="Fahal A."/>
            <person name="van Leeuwen W."/>
            <person name="van Belkum A."/>
            <person name="van de Sande W.W."/>
        </authorList>
    </citation>
    <scope>NUCLEOTIDE SEQUENCE [LARGE SCALE GENOMIC DNA]</scope>
    <source>
        <strain evidence="3">mm55</strain>
    </source>
</reference>